<dbReference type="Pfam" id="PF09976">
    <property type="entry name" value="TPR_21"/>
    <property type="match status" value="1"/>
</dbReference>
<dbReference type="Gene3D" id="1.25.40.10">
    <property type="entry name" value="Tetratricopeptide repeat domain"/>
    <property type="match status" value="1"/>
</dbReference>
<keyword evidence="1" id="KW-0812">Transmembrane</keyword>
<dbReference type="Pfam" id="PF13174">
    <property type="entry name" value="TPR_6"/>
    <property type="match status" value="1"/>
</dbReference>
<dbReference type="EMBL" id="JQJC01000012">
    <property type="protein sequence ID" value="KGN95061.1"/>
    <property type="molecule type" value="Genomic_DNA"/>
</dbReference>
<organism evidence="3 4">
    <name type="scientific">Porphyromonas crevioricanis</name>
    <dbReference type="NCBI Taxonomy" id="393921"/>
    <lineage>
        <taxon>Bacteria</taxon>
        <taxon>Pseudomonadati</taxon>
        <taxon>Bacteroidota</taxon>
        <taxon>Bacteroidia</taxon>
        <taxon>Bacteroidales</taxon>
        <taxon>Porphyromonadaceae</taxon>
        <taxon>Porphyromonas</taxon>
    </lineage>
</organism>
<dbReference type="SUPFAM" id="SSF48452">
    <property type="entry name" value="TPR-like"/>
    <property type="match status" value="1"/>
</dbReference>
<keyword evidence="1" id="KW-1133">Transmembrane helix</keyword>
<evidence type="ECO:0000256" key="1">
    <source>
        <dbReference type="SAM" id="Phobius"/>
    </source>
</evidence>
<dbReference type="AlphaFoldDB" id="A0AB34PIP1"/>
<dbReference type="InterPro" id="IPR018704">
    <property type="entry name" value="SecYEG/CpoB_TPR"/>
</dbReference>
<protein>
    <submittedName>
        <fullName evidence="3">Anaphase-promoting protein</fullName>
    </submittedName>
</protein>
<dbReference type="Proteomes" id="UP000030136">
    <property type="component" value="Unassembled WGS sequence"/>
</dbReference>
<keyword evidence="1" id="KW-0472">Membrane</keyword>
<sequence>MAMSKKELPNDKVIEEIASKSERYVEKNISKILVVVLALIAIVAGVFAYLQFVKKPKAEKAATELYMAESAFMEERDSLALNGSTNNLGLLEIAKKYSSTPSGNLSHAYIGIIYYDMGKYEEALQELKKFSASEKIVSPSIERLKGDCYVQLDKPQEAIKSFEKAAKDASNEAISPLCLLKAGRVYESLKDYDNALKTYQTIKEKYYMAPEANTVAADIIRVESLKK</sequence>
<accession>A0AB34PIP1</accession>
<name>A0AB34PIP1_9PORP</name>
<evidence type="ECO:0000313" key="3">
    <source>
        <dbReference type="EMBL" id="KGN95061.1"/>
    </source>
</evidence>
<gene>
    <name evidence="3" type="ORF">HQ38_04570</name>
</gene>
<dbReference type="InterPro" id="IPR019734">
    <property type="entry name" value="TPR_rpt"/>
</dbReference>
<dbReference type="InterPro" id="IPR011990">
    <property type="entry name" value="TPR-like_helical_dom_sf"/>
</dbReference>
<feature type="domain" description="Ancillary SecYEG translocon subunit/Cell division coordinator CpoB TPR" evidence="2">
    <location>
        <begin position="109"/>
        <end position="177"/>
    </location>
</feature>
<evidence type="ECO:0000313" key="4">
    <source>
        <dbReference type="Proteomes" id="UP000030136"/>
    </source>
</evidence>
<reference evidence="3 4" key="1">
    <citation type="submission" date="2014-08" db="EMBL/GenBank/DDBJ databases">
        <title>Porphyromonas crevioricanis strain:COT-253_OH1447 Genome sequencing.</title>
        <authorList>
            <person name="Wallis C."/>
            <person name="Deusch O."/>
            <person name="O'Flynn C."/>
            <person name="Davis I."/>
            <person name="Jospin G."/>
            <person name="Darling A.E."/>
            <person name="Coil D.A."/>
            <person name="Alexiev A."/>
            <person name="Horsfall A."/>
            <person name="Kirkwood N."/>
            <person name="Harris S."/>
            <person name="Eisen J.A."/>
        </authorList>
    </citation>
    <scope>NUCLEOTIDE SEQUENCE [LARGE SCALE GENOMIC DNA]</scope>
    <source>
        <strain evidence="4">COT-253 OH1447</strain>
    </source>
</reference>
<proteinExistence type="predicted"/>
<comment type="caution">
    <text evidence="3">The sequence shown here is derived from an EMBL/GenBank/DDBJ whole genome shotgun (WGS) entry which is preliminary data.</text>
</comment>
<feature type="transmembrane region" description="Helical" evidence="1">
    <location>
        <begin position="29"/>
        <end position="50"/>
    </location>
</feature>
<evidence type="ECO:0000259" key="2">
    <source>
        <dbReference type="Pfam" id="PF09976"/>
    </source>
</evidence>